<evidence type="ECO:0000259" key="2">
    <source>
        <dbReference type="PROSITE" id="PS51898"/>
    </source>
</evidence>
<evidence type="ECO:0000256" key="1">
    <source>
        <dbReference type="ARBA" id="ARBA00023172"/>
    </source>
</evidence>
<evidence type="ECO:0000313" key="3">
    <source>
        <dbReference type="EMBL" id="ACB81385.1"/>
    </source>
</evidence>
<dbReference type="GO" id="GO:0006310">
    <property type="term" value="P:DNA recombination"/>
    <property type="evidence" value="ECO:0007669"/>
    <property type="project" value="UniProtKB-KW"/>
</dbReference>
<sequence length="399" mass="44892">MLATNGNLPYRVKESIWDTGERFAFTEGPDGLGSYWPVLYAVTRLRSSGHSFGTMLGKARAIALFHNWADQADIDILERVQGLSFFSLPEVEGLRRALQRSSEGSRRGGAYVTSKVWIDRCRIVSDYIDWHAGFGLAKLDRQDPSLREVRERLDDCREWLVDDLPTPVPSGREGLTEEAQVAVLRAIVPGSPNNPFEPRNQFRNFALVLCYYQLGLRLSESLVLKTPDLKLEGPTPIVLVERRADDPDDRRANQPLVKTKGRPLPVTKALALVLTQWVTEHRSDGDRYPGAKKHPYVFVSHFGTALTKSAVGLIFRTLRTCEGVPANFSAHLLRHTWNDRFSKLASEAELRDAVEKQIRNFLMGWSDTSEQGATYAKRATQEEADRLMLRMQQAVVGGA</sequence>
<dbReference type="InterPro" id="IPR002104">
    <property type="entry name" value="Integrase_catalytic"/>
</dbReference>
<keyword evidence="1" id="KW-0233">DNA recombination</keyword>
<gene>
    <name evidence="3" type="ordered locus">Mpop_3234</name>
</gene>
<dbReference type="GO" id="GO:0015074">
    <property type="term" value="P:DNA integration"/>
    <property type="evidence" value="ECO:0007669"/>
    <property type="project" value="InterPro"/>
</dbReference>
<dbReference type="SUPFAM" id="SSF56349">
    <property type="entry name" value="DNA breaking-rejoining enzymes"/>
    <property type="match status" value="1"/>
</dbReference>
<dbReference type="Proteomes" id="UP000007136">
    <property type="component" value="Chromosome"/>
</dbReference>
<proteinExistence type="predicted"/>
<protein>
    <submittedName>
        <fullName evidence="3">Integrase family protein</fullName>
    </submittedName>
</protein>
<reference evidence="3" key="1">
    <citation type="submission" date="2008-04" db="EMBL/GenBank/DDBJ databases">
        <title>Complete sequence of chromosome of Methylobacterium populi BJ001.</title>
        <authorList>
            <consortium name="US DOE Joint Genome Institute"/>
            <person name="Copeland A."/>
            <person name="Lucas S."/>
            <person name="Lapidus A."/>
            <person name="Glavina del Rio T."/>
            <person name="Dalin E."/>
            <person name="Tice H."/>
            <person name="Bruce D."/>
            <person name="Goodwin L."/>
            <person name="Pitluck S."/>
            <person name="Chertkov O."/>
            <person name="Brettin T."/>
            <person name="Detter J.C."/>
            <person name="Han C."/>
            <person name="Kuske C.R."/>
            <person name="Schmutz J."/>
            <person name="Larimer F."/>
            <person name="Land M."/>
            <person name="Hauser L."/>
            <person name="Kyrpides N."/>
            <person name="Mikhailova N."/>
            <person name="Marx C."/>
            <person name="Richardson P."/>
        </authorList>
    </citation>
    <scope>NUCLEOTIDE SEQUENCE [LARGE SCALE GENOMIC DNA]</scope>
    <source>
        <strain evidence="3">BJ001</strain>
    </source>
</reference>
<evidence type="ECO:0000313" key="4">
    <source>
        <dbReference type="Proteomes" id="UP000007136"/>
    </source>
</evidence>
<dbReference type="PROSITE" id="PS51898">
    <property type="entry name" value="TYR_RECOMBINASE"/>
    <property type="match status" value="1"/>
</dbReference>
<dbReference type="eggNOG" id="COG0582">
    <property type="taxonomic scope" value="Bacteria"/>
</dbReference>
<feature type="domain" description="Tyr recombinase" evidence="2">
    <location>
        <begin position="170"/>
        <end position="388"/>
    </location>
</feature>
<dbReference type="RefSeq" id="WP_012455102.1">
    <property type="nucleotide sequence ID" value="NC_010725.1"/>
</dbReference>
<dbReference type="Pfam" id="PF00589">
    <property type="entry name" value="Phage_integrase"/>
    <property type="match status" value="1"/>
</dbReference>
<dbReference type="STRING" id="441620.Mpop_3234"/>
<dbReference type="HOGENOM" id="CLU_048231_2_0_5"/>
<dbReference type="InterPro" id="IPR011010">
    <property type="entry name" value="DNA_brk_join_enz"/>
</dbReference>
<dbReference type="OrthoDB" id="6819422at2"/>
<dbReference type="AlphaFoldDB" id="B1ZHR7"/>
<dbReference type="InterPro" id="IPR013762">
    <property type="entry name" value="Integrase-like_cat_sf"/>
</dbReference>
<accession>B1ZHR7</accession>
<dbReference type="KEGG" id="mpo:Mpop_3234"/>
<name>B1ZHR7_METPB</name>
<dbReference type="GO" id="GO:0003677">
    <property type="term" value="F:DNA binding"/>
    <property type="evidence" value="ECO:0007669"/>
    <property type="project" value="InterPro"/>
</dbReference>
<dbReference type="Gene3D" id="1.10.443.10">
    <property type="entry name" value="Intergrase catalytic core"/>
    <property type="match status" value="1"/>
</dbReference>
<dbReference type="EMBL" id="CP001029">
    <property type="protein sequence ID" value="ACB81385.1"/>
    <property type="molecule type" value="Genomic_DNA"/>
</dbReference>
<dbReference type="CDD" id="cd00397">
    <property type="entry name" value="DNA_BRE_C"/>
    <property type="match status" value="1"/>
</dbReference>
<organism evidence="3 4">
    <name type="scientific">Methylorubrum populi (strain ATCC BAA-705 / NCIMB 13946 / BJ001)</name>
    <name type="common">Methylobacterium populi</name>
    <dbReference type="NCBI Taxonomy" id="441620"/>
    <lineage>
        <taxon>Bacteria</taxon>
        <taxon>Pseudomonadati</taxon>
        <taxon>Pseudomonadota</taxon>
        <taxon>Alphaproteobacteria</taxon>
        <taxon>Hyphomicrobiales</taxon>
        <taxon>Methylobacteriaceae</taxon>
        <taxon>Methylorubrum</taxon>
    </lineage>
</organism>